<feature type="transmembrane region" description="Helical" evidence="6">
    <location>
        <begin position="172"/>
        <end position="191"/>
    </location>
</feature>
<evidence type="ECO:0000256" key="6">
    <source>
        <dbReference type="SAM" id="Phobius"/>
    </source>
</evidence>
<feature type="transmembrane region" description="Helical" evidence="6">
    <location>
        <begin position="346"/>
        <end position="368"/>
    </location>
</feature>
<evidence type="ECO:0000313" key="9">
    <source>
        <dbReference type="EMBL" id="KAH9522036.1"/>
    </source>
</evidence>
<dbReference type="Proteomes" id="UP000828236">
    <property type="component" value="Unassembled WGS sequence"/>
</dbReference>
<dbReference type="InterPro" id="IPR036259">
    <property type="entry name" value="MFS_trans_sf"/>
</dbReference>
<dbReference type="EMBL" id="ASGP02000002">
    <property type="protein sequence ID" value="KAH9522036.1"/>
    <property type="molecule type" value="Genomic_DNA"/>
</dbReference>
<reference evidence="8" key="2">
    <citation type="submission" date="2020-06" db="EMBL/GenBank/DDBJ databases">
        <authorList>
            <person name="Ji K."/>
            <person name="Li J."/>
        </authorList>
    </citation>
    <scope>NUCLEOTIDE SEQUENCE</scope>
    <source>
        <strain evidence="8">JKM2019</strain>
        <tissue evidence="8">Whole body</tissue>
    </source>
</reference>
<feature type="transmembrane region" description="Helical" evidence="6">
    <location>
        <begin position="287"/>
        <end position="307"/>
    </location>
</feature>
<sequence length="462" mass="52653">MATWPLKAHYLLWFGSLSGILPYVSIFAREHLQISADAVGILFFILPFVVSIVKPLVCSIADRYECYSLTLILSQISTILGYGLLLTLPWLLRWISTEILWWFFCLLTLIANTAMGAAISLTDCLVINEVVQLQRNNGDNHTSYGNYRIWGTIGFGIFGILSGIINDHPGDLPYLVPGLIMFVIIESLDLITIWKFYHRRIVEPDLNAESGKTSSFPNELEFQTEEKSSKSGIIMSVIEIFCQIGQLFRHYPTLIQLSLIVFCFGILTAFHWSFFFWYLEDLRGKDALLMGLCIFVESFLGEIPIFYIAHHIINRFGPIWSLCLALAAFALRYLAYGYWLEQNNGLYWDILLVEILQGLTFSLFYSVMTHVANYYADKCEKDQKQQHRQSINDKQIKPSATMQALMSACYEGIGLGIGSLIGGYVTRHYGIRTIWRLGAFISIGLIGVNILIELIKFNRKMK</sequence>
<proteinExistence type="inferred from homology"/>
<accession>A0A922I7A7</accession>
<evidence type="ECO:0000259" key="7">
    <source>
        <dbReference type="Pfam" id="PF12832"/>
    </source>
</evidence>
<reference evidence="9" key="4">
    <citation type="journal article" date="2022" name="Res Sq">
        <title>Comparative Genomics Reveals Insights into the Divergent Evolution of Astigmatic Mites and Household Pest Adaptations.</title>
        <authorList>
            <person name="Xiong Q."/>
            <person name="Wan A.T.-Y."/>
            <person name="Liu X.-Y."/>
            <person name="Fung C.S.-H."/>
            <person name="Xiao X."/>
            <person name="Malainual N."/>
            <person name="Hou J."/>
            <person name="Wang L."/>
            <person name="Wang M."/>
            <person name="Yang K."/>
            <person name="Cui Y."/>
            <person name="Leung E."/>
            <person name="Nong W."/>
            <person name="Shin S.-K."/>
            <person name="Au S."/>
            <person name="Jeong K.Y."/>
            <person name="Chew F.T."/>
            <person name="Hui J."/>
            <person name="Leung T.F."/>
            <person name="Tungtrongchitr A."/>
            <person name="Zhong N."/>
            <person name="Liu Z."/>
            <person name="Tsui S."/>
        </authorList>
    </citation>
    <scope>NUCLEOTIDE SEQUENCE</scope>
    <source>
        <strain evidence="9">Derf</strain>
        <tissue evidence="9">Whole organism</tissue>
    </source>
</reference>
<name>A0A922I7A7_DERFA</name>
<dbReference type="Proteomes" id="UP000790347">
    <property type="component" value="Unassembled WGS sequence"/>
</dbReference>
<keyword evidence="3 6" id="KW-0812">Transmembrane</keyword>
<protein>
    <recommendedName>
        <fullName evidence="7">Major facilitator superfamily associated domain-containing protein</fullName>
    </recommendedName>
</protein>
<organism evidence="9 10">
    <name type="scientific">Dermatophagoides farinae</name>
    <name type="common">American house dust mite</name>
    <dbReference type="NCBI Taxonomy" id="6954"/>
    <lineage>
        <taxon>Eukaryota</taxon>
        <taxon>Metazoa</taxon>
        <taxon>Ecdysozoa</taxon>
        <taxon>Arthropoda</taxon>
        <taxon>Chelicerata</taxon>
        <taxon>Arachnida</taxon>
        <taxon>Acari</taxon>
        <taxon>Acariformes</taxon>
        <taxon>Sarcoptiformes</taxon>
        <taxon>Astigmata</taxon>
        <taxon>Psoroptidia</taxon>
        <taxon>Analgoidea</taxon>
        <taxon>Pyroglyphidae</taxon>
        <taxon>Dermatophagoidinae</taxon>
        <taxon>Dermatophagoides</taxon>
    </lineage>
</organism>
<keyword evidence="5 6" id="KW-0472">Membrane</keyword>
<dbReference type="GO" id="GO:0016020">
    <property type="term" value="C:membrane"/>
    <property type="evidence" value="ECO:0007669"/>
    <property type="project" value="UniProtKB-SubCell"/>
</dbReference>
<feature type="transmembrane region" description="Helical" evidence="6">
    <location>
        <begin position="99"/>
        <end position="126"/>
    </location>
</feature>
<dbReference type="InterPro" id="IPR051717">
    <property type="entry name" value="MFS_MFSD6"/>
</dbReference>
<feature type="transmembrane region" description="Helical" evidence="6">
    <location>
        <begin position="319"/>
        <end position="340"/>
    </location>
</feature>
<feature type="transmembrane region" description="Helical" evidence="6">
    <location>
        <begin position="147"/>
        <end position="166"/>
    </location>
</feature>
<dbReference type="OrthoDB" id="7531894at2759"/>
<dbReference type="PANTHER" id="PTHR16172:SF41">
    <property type="entry name" value="MAJOR FACILITATOR SUPERFAMILY DOMAIN-CONTAINING PROTEIN 6-LIKE"/>
    <property type="match status" value="1"/>
</dbReference>
<dbReference type="InterPro" id="IPR024989">
    <property type="entry name" value="MFS_assoc_dom"/>
</dbReference>
<dbReference type="EMBL" id="SDOV01000007">
    <property type="protein sequence ID" value="KAH7639366.1"/>
    <property type="molecule type" value="Genomic_DNA"/>
</dbReference>
<feature type="transmembrane region" description="Helical" evidence="6">
    <location>
        <begin position="404"/>
        <end position="425"/>
    </location>
</feature>
<dbReference type="Pfam" id="PF12832">
    <property type="entry name" value="MFS_1_like"/>
    <property type="match status" value="1"/>
</dbReference>
<comment type="subcellular location">
    <subcellularLocation>
        <location evidence="1">Membrane</location>
        <topology evidence="1">Multi-pass membrane protein</topology>
    </subcellularLocation>
</comment>
<dbReference type="Gene3D" id="1.20.1250.20">
    <property type="entry name" value="MFS general substrate transporter like domains"/>
    <property type="match status" value="2"/>
</dbReference>
<reference evidence="9" key="1">
    <citation type="submission" date="2013-05" db="EMBL/GenBank/DDBJ databases">
        <authorList>
            <person name="Yim A.K.Y."/>
            <person name="Chan T.F."/>
            <person name="Ji K.M."/>
            <person name="Liu X.Y."/>
            <person name="Zhou J.W."/>
            <person name="Li R.Q."/>
            <person name="Yang K.Y."/>
            <person name="Li J."/>
            <person name="Li M."/>
            <person name="Law P.T.W."/>
            <person name="Wu Y.L."/>
            <person name="Cai Z.L."/>
            <person name="Qin H."/>
            <person name="Bao Y."/>
            <person name="Leung R.K.K."/>
            <person name="Ng P.K.S."/>
            <person name="Zou J."/>
            <person name="Zhong X.J."/>
            <person name="Ran P.X."/>
            <person name="Zhong N.S."/>
            <person name="Liu Z.G."/>
            <person name="Tsui S.K.W."/>
        </authorList>
    </citation>
    <scope>NUCLEOTIDE SEQUENCE</scope>
    <source>
        <strain evidence="9">Derf</strain>
        <tissue evidence="9">Whole organism</tissue>
    </source>
</reference>
<comment type="similarity">
    <text evidence="2">Belongs to the major facilitator superfamily. MFSD6 family.</text>
</comment>
<evidence type="ECO:0000256" key="1">
    <source>
        <dbReference type="ARBA" id="ARBA00004141"/>
    </source>
</evidence>
<evidence type="ECO:0000313" key="10">
    <source>
        <dbReference type="Proteomes" id="UP000790347"/>
    </source>
</evidence>
<feature type="domain" description="Major facilitator superfamily associated" evidence="7">
    <location>
        <begin position="4"/>
        <end position="436"/>
    </location>
</feature>
<dbReference type="AlphaFoldDB" id="A0A922I7A7"/>
<evidence type="ECO:0000256" key="4">
    <source>
        <dbReference type="ARBA" id="ARBA00022989"/>
    </source>
</evidence>
<dbReference type="PANTHER" id="PTHR16172">
    <property type="entry name" value="MAJOR FACILITATOR SUPERFAMILY DOMAIN-CONTAINING PROTEIN 6-LIKE"/>
    <property type="match status" value="1"/>
</dbReference>
<evidence type="ECO:0000256" key="3">
    <source>
        <dbReference type="ARBA" id="ARBA00022692"/>
    </source>
</evidence>
<reference evidence="8" key="3">
    <citation type="journal article" date="2021" name="World Allergy Organ. J.">
        <title>Chromosome-level assembly of Dermatophagoides farinae genome and transcriptome reveals two novel allergens Der f 37 and Der f 39.</title>
        <authorList>
            <person name="Chen J."/>
            <person name="Cai Z."/>
            <person name="Fan D."/>
            <person name="Hu J."/>
            <person name="Hou Y."/>
            <person name="He Y."/>
            <person name="Zhang Z."/>
            <person name="Zhao Z."/>
            <person name="Gao P."/>
            <person name="Hu W."/>
            <person name="Sun J."/>
            <person name="Li J."/>
            <person name="Ji K."/>
        </authorList>
    </citation>
    <scope>NUCLEOTIDE SEQUENCE</scope>
    <source>
        <strain evidence="8">JKM2019</strain>
    </source>
</reference>
<evidence type="ECO:0000256" key="5">
    <source>
        <dbReference type="ARBA" id="ARBA00023136"/>
    </source>
</evidence>
<keyword evidence="10" id="KW-1185">Reference proteome</keyword>
<feature type="transmembrane region" description="Helical" evidence="6">
    <location>
        <begin position="437"/>
        <end position="455"/>
    </location>
</feature>
<feature type="transmembrane region" description="Helical" evidence="6">
    <location>
        <begin position="254"/>
        <end position="275"/>
    </location>
</feature>
<keyword evidence="4 6" id="KW-1133">Transmembrane helix</keyword>
<feature type="transmembrane region" description="Helical" evidence="6">
    <location>
        <begin position="10"/>
        <end position="28"/>
    </location>
</feature>
<gene>
    <name evidence="9" type="ORF">DERF_005640</name>
    <name evidence="8" type="ORF">HUG17_3399</name>
</gene>
<evidence type="ECO:0000313" key="8">
    <source>
        <dbReference type="EMBL" id="KAH7639366.1"/>
    </source>
</evidence>
<feature type="transmembrane region" description="Helical" evidence="6">
    <location>
        <begin position="69"/>
        <end position="93"/>
    </location>
</feature>
<feature type="transmembrane region" description="Helical" evidence="6">
    <location>
        <begin position="34"/>
        <end position="57"/>
    </location>
</feature>
<comment type="caution">
    <text evidence="9">The sequence shown here is derived from an EMBL/GenBank/DDBJ whole genome shotgun (WGS) entry which is preliminary data.</text>
</comment>
<evidence type="ECO:0000256" key="2">
    <source>
        <dbReference type="ARBA" id="ARBA00005241"/>
    </source>
</evidence>
<dbReference type="SUPFAM" id="SSF103473">
    <property type="entry name" value="MFS general substrate transporter"/>
    <property type="match status" value="1"/>
</dbReference>